<feature type="region of interest" description="Disordered" evidence="1">
    <location>
        <begin position="70"/>
        <end position="248"/>
    </location>
</feature>
<comment type="caution">
    <text evidence="2">The sequence shown here is derived from an EMBL/GenBank/DDBJ whole genome shotgun (WGS) entry which is preliminary data.</text>
</comment>
<evidence type="ECO:0000256" key="1">
    <source>
        <dbReference type="SAM" id="MobiDB-lite"/>
    </source>
</evidence>
<gene>
    <name evidence="2" type="ORF">PVAG01_00619</name>
</gene>
<evidence type="ECO:0000313" key="2">
    <source>
        <dbReference type="EMBL" id="KAL3427110.1"/>
    </source>
</evidence>
<reference evidence="2 3" key="1">
    <citation type="submission" date="2024-06" db="EMBL/GenBank/DDBJ databases">
        <title>Complete genome of Phlyctema vagabunda strain 19-DSS-EL-015.</title>
        <authorList>
            <person name="Fiorenzani C."/>
        </authorList>
    </citation>
    <scope>NUCLEOTIDE SEQUENCE [LARGE SCALE GENOMIC DNA]</scope>
    <source>
        <strain evidence="2 3">19-DSS-EL-015</strain>
    </source>
</reference>
<protein>
    <submittedName>
        <fullName evidence="2">Uncharacterized protein</fullName>
    </submittedName>
</protein>
<keyword evidence="3" id="KW-1185">Reference proteome</keyword>
<dbReference type="Proteomes" id="UP001629113">
    <property type="component" value="Unassembled WGS sequence"/>
</dbReference>
<feature type="compositionally biased region" description="Basic residues" evidence="1">
    <location>
        <begin position="197"/>
        <end position="206"/>
    </location>
</feature>
<feature type="region of interest" description="Disordered" evidence="1">
    <location>
        <begin position="1"/>
        <end position="36"/>
    </location>
</feature>
<feature type="region of interest" description="Disordered" evidence="1">
    <location>
        <begin position="322"/>
        <end position="373"/>
    </location>
</feature>
<feature type="compositionally biased region" description="Low complexity" evidence="1">
    <location>
        <begin position="18"/>
        <end position="34"/>
    </location>
</feature>
<organism evidence="2 3">
    <name type="scientific">Phlyctema vagabunda</name>
    <dbReference type="NCBI Taxonomy" id="108571"/>
    <lineage>
        <taxon>Eukaryota</taxon>
        <taxon>Fungi</taxon>
        <taxon>Dikarya</taxon>
        <taxon>Ascomycota</taxon>
        <taxon>Pezizomycotina</taxon>
        <taxon>Leotiomycetes</taxon>
        <taxon>Helotiales</taxon>
        <taxon>Dermateaceae</taxon>
        <taxon>Phlyctema</taxon>
    </lineage>
</organism>
<accession>A0ABR4PUT3</accession>
<dbReference type="EMBL" id="JBFCZG010000001">
    <property type="protein sequence ID" value="KAL3427110.1"/>
    <property type="molecule type" value="Genomic_DNA"/>
</dbReference>
<feature type="compositionally biased region" description="Low complexity" evidence="1">
    <location>
        <begin position="408"/>
        <end position="420"/>
    </location>
</feature>
<proteinExistence type="predicted"/>
<feature type="region of interest" description="Disordered" evidence="1">
    <location>
        <begin position="462"/>
        <end position="487"/>
    </location>
</feature>
<feature type="compositionally biased region" description="Low complexity" evidence="1">
    <location>
        <begin position="472"/>
        <end position="486"/>
    </location>
</feature>
<name>A0ABR4PUT3_9HELO</name>
<feature type="region of interest" description="Disordered" evidence="1">
    <location>
        <begin position="404"/>
        <end position="427"/>
    </location>
</feature>
<evidence type="ECO:0000313" key="3">
    <source>
        <dbReference type="Proteomes" id="UP001629113"/>
    </source>
</evidence>
<feature type="compositionally biased region" description="Basic and acidic residues" evidence="1">
    <location>
        <begin position="221"/>
        <end position="234"/>
    </location>
</feature>
<feature type="compositionally biased region" description="Polar residues" evidence="1">
    <location>
        <begin position="353"/>
        <end position="372"/>
    </location>
</feature>
<sequence length="735" mass="80366">MPAPRFKTVRYKDPPTESPKSSSASKTSTRSFRSISPTLKQQLLEGSCPITPVSPGALAEVLDRLDGVSMRSTKWHSPDEGSTPESESRHRLTIRRPTKSPSRVVLKNSRPPHAPTRPPSRAALRAEDDLPLPSRPKSPNFVRSRAPFRTPITSSTTSSQSNSTSKFKRHTLAAGKKSSERSSFLDYSKFKDGPRTTRPHSTRVTKRPSILDTESSVLQDLETRIREDLRRPRSPEPPTTPTKLDPSIVAYGTRSCKKDTPKKPKHNQYRYSLETLTRFRENVMKRSEILKKAESMSPIELPAPVISPMSTVGSPLMLRTSDTATSEAKHADSNESYAQSVTRDHSPIGCTPSRASRPTAQANAASRSTSKLNPLAMEFTTSKYQPPAKRPGAQTEQKFVQIPLNVPKQRQSQTKSQTSQDHGPALPQVKTAILPTHDGRPKLTLEIPVTDSSVPIGVGGITEPSPTLVPDTSATASQSQSAYTYSPADAPQYNVPYTVPGAPAGSQQNYQEPMAVPPNFCNVPFQNSFMHPMSAAPPVFIGPVSIPSALQVAYTEGRLPVYMNNALPPQQPMTTPWPEYDYNFNPMGVAAPAGVYNQQQKIYSQPPTNVALNHSARVANAMGPQVAMPLLERFMRRFPNTGKPGEAPARVPGPVPAPTPAPAPAHVHANVVHPTKSKRPATPLTTREAALLQQRLEFLLMQQKEKRAFDALQDQISDLDACGVSYPQGGRGWMG</sequence>
<feature type="compositionally biased region" description="Low complexity" evidence="1">
    <location>
        <begin position="153"/>
        <end position="165"/>
    </location>
</feature>